<keyword evidence="3" id="KW-1185">Reference proteome</keyword>
<dbReference type="Proteomes" id="UP000294678">
    <property type="component" value="Unassembled WGS sequence"/>
</dbReference>
<comment type="caution">
    <text evidence="2">The sequence shown here is derived from an EMBL/GenBank/DDBJ whole genome shotgun (WGS) entry which is preliminary data.</text>
</comment>
<organism evidence="2 3">
    <name type="scientific">Hypnocyclicus thermotrophus</name>
    <dbReference type="NCBI Taxonomy" id="1627895"/>
    <lineage>
        <taxon>Bacteria</taxon>
        <taxon>Fusobacteriati</taxon>
        <taxon>Fusobacteriota</taxon>
        <taxon>Fusobacteriia</taxon>
        <taxon>Fusobacteriales</taxon>
        <taxon>Fusobacteriaceae</taxon>
        <taxon>Hypnocyclicus</taxon>
    </lineage>
</organism>
<accession>A0AA46DZD0</accession>
<evidence type="ECO:0000313" key="3">
    <source>
        <dbReference type="Proteomes" id="UP000294678"/>
    </source>
</evidence>
<dbReference type="AlphaFoldDB" id="A0AA46DZD0"/>
<dbReference type="EMBL" id="SOBG01000003">
    <property type="protein sequence ID" value="TDT71539.1"/>
    <property type="molecule type" value="Genomic_DNA"/>
</dbReference>
<proteinExistence type="predicted"/>
<evidence type="ECO:0000259" key="1">
    <source>
        <dbReference type="Pfam" id="PF14192"/>
    </source>
</evidence>
<dbReference type="InterPro" id="IPR025463">
    <property type="entry name" value="DUF4314"/>
</dbReference>
<feature type="domain" description="DUF4314" evidence="1">
    <location>
        <begin position="6"/>
        <end position="72"/>
    </location>
</feature>
<gene>
    <name evidence="2" type="ORF">EV215_0917</name>
</gene>
<name>A0AA46DZD0_9FUSO</name>
<sequence length="75" mass="8344">MRVISKEELKSLRKQYTAGCRVELLQMDDIQAPPIGTKGTVIGVDDIGSIMVKWDNGCGLSVAYGEDRCRRIDNE</sequence>
<dbReference type="RefSeq" id="WP_134112803.1">
    <property type="nucleotide sequence ID" value="NZ_SOBG01000003.1"/>
</dbReference>
<dbReference type="Pfam" id="PF14192">
    <property type="entry name" value="DUF4314"/>
    <property type="match status" value="1"/>
</dbReference>
<reference evidence="2 3" key="1">
    <citation type="submission" date="2019-03" db="EMBL/GenBank/DDBJ databases">
        <title>Genomic Encyclopedia of Type Strains, Phase IV (KMG-IV): sequencing the most valuable type-strain genomes for metagenomic binning, comparative biology and taxonomic classification.</title>
        <authorList>
            <person name="Goeker M."/>
        </authorList>
    </citation>
    <scope>NUCLEOTIDE SEQUENCE [LARGE SCALE GENOMIC DNA]</scope>
    <source>
        <strain evidence="2 3">DSM 100055</strain>
    </source>
</reference>
<protein>
    <submittedName>
        <fullName evidence="2">Uncharacterized protein DUF4314</fullName>
    </submittedName>
</protein>
<evidence type="ECO:0000313" key="2">
    <source>
        <dbReference type="EMBL" id="TDT71539.1"/>
    </source>
</evidence>